<gene>
    <name evidence="1" type="ORF">CYMTET_5168</name>
</gene>
<sequence>MFGGRGWYIRSSYTRSDNTTNCQPNDCITNDHLSNHQLAKCIPHYISNHYLPDCSPYDTPNHKLTSHEFASHELTYKQWKWHIDGICTGELQFYLCTHGVF</sequence>
<evidence type="ECO:0000313" key="2">
    <source>
        <dbReference type="Proteomes" id="UP001190700"/>
    </source>
</evidence>
<organism evidence="1 2">
    <name type="scientific">Cymbomonas tetramitiformis</name>
    <dbReference type="NCBI Taxonomy" id="36881"/>
    <lineage>
        <taxon>Eukaryota</taxon>
        <taxon>Viridiplantae</taxon>
        <taxon>Chlorophyta</taxon>
        <taxon>Pyramimonadophyceae</taxon>
        <taxon>Pyramimonadales</taxon>
        <taxon>Pyramimonadaceae</taxon>
        <taxon>Cymbomonas</taxon>
    </lineage>
</organism>
<keyword evidence="2" id="KW-1185">Reference proteome</keyword>
<protein>
    <submittedName>
        <fullName evidence="1">Uncharacterized protein</fullName>
    </submittedName>
</protein>
<accession>A0AAE0H002</accession>
<dbReference type="AlphaFoldDB" id="A0AAE0H002"/>
<dbReference type="Proteomes" id="UP001190700">
    <property type="component" value="Unassembled WGS sequence"/>
</dbReference>
<proteinExistence type="predicted"/>
<evidence type="ECO:0000313" key="1">
    <source>
        <dbReference type="EMBL" id="KAK3287321.1"/>
    </source>
</evidence>
<comment type="caution">
    <text evidence="1">The sequence shown here is derived from an EMBL/GenBank/DDBJ whole genome shotgun (WGS) entry which is preliminary data.</text>
</comment>
<reference evidence="1 2" key="1">
    <citation type="journal article" date="2015" name="Genome Biol. Evol.">
        <title>Comparative Genomics of a Bacterivorous Green Alga Reveals Evolutionary Causalities and Consequences of Phago-Mixotrophic Mode of Nutrition.</title>
        <authorList>
            <person name="Burns J.A."/>
            <person name="Paasch A."/>
            <person name="Narechania A."/>
            <person name="Kim E."/>
        </authorList>
    </citation>
    <scope>NUCLEOTIDE SEQUENCE [LARGE SCALE GENOMIC DNA]</scope>
    <source>
        <strain evidence="1 2">PLY_AMNH</strain>
    </source>
</reference>
<dbReference type="EMBL" id="LGRX02000906">
    <property type="protein sequence ID" value="KAK3287321.1"/>
    <property type="molecule type" value="Genomic_DNA"/>
</dbReference>
<name>A0AAE0H002_9CHLO</name>